<dbReference type="PANTHER" id="PTHR42788">
    <property type="entry name" value="TAURINE IMPORT ATP-BINDING PROTEIN-RELATED"/>
    <property type="match status" value="1"/>
</dbReference>
<reference evidence="5 6" key="1">
    <citation type="journal article" date="2009" name="Stand. Genomic Sci.">
        <title>Complete genome sequence of Thermanaerovibrio acidaminovorans type strain (Su883).</title>
        <authorList>
            <person name="Chovatia M."/>
            <person name="Sikorski J."/>
            <person name="Schroder M."/>
            <person name="Lapidus A."/>
            <person name="Nolan M."/>
            <person name="Tice H."/>
            <person name="Glavina Del Rio T."/>
            <person name="Copeland A."/>
            <person name="Cheng J.F."/>
            <person name="Lucas S."/>
            <person name="Chen F."/>
            <person name="Bruce D."/>
            <person name="Goodwin L."/>
            <person name="Pitluck S."/>
            <person name="Ivanova N."/>
            <person name="Mavromatis K."/>
            <person name="Ovchinnikova G."/>
            <person name="Pati A."/>
            <person name="Chen A."/>
            <person name="Palaniappan K."/>
            <person name="Land M."/>
            <person name="Hauser L."/>
            <person name="Chang Y.J."/>
            <person name="Jeffries C.D."/>
            <person name="Chain P."/>
            <person name="Saunders E."/>
            <person name="Detter J.C."/>
            <person name="Brettin T."/>
            <person name="Rohde M."/>
            <person name="Goker M."/>
            <person name="Spring S."/>
            <person name="Bristow J."/>
            <person name="Markowitz V."/>
            <person name="Hugenholtz P."/>
            <person name="Kyrpides N.C."/>
            <person name="Klenk H.P."/>
            <person name="Eisen J.A."/>
        </authorList>
    </citation>
    <scope>NUCLEOTIDE SEQUENCE [LARGE SCALE GENOMIC DNA]</scope>
    <source>
        <strain evidence="6">ATCC 49978 / DSM 6589 / Su883</strain>
    </source>
</reference>
<evidence type="ECO:0000256" key="2">
    <source>
        <dbReference type="ARBA" id="ARBA00022741"/>
    </source>
</evidence>
<dbReference type="eggNOG" id="COG1116">
    <property type="taxonomic scope" value="Bacteria"/>
</dbReference>
<dbReference type="PANTHER" id="PTHR42788:SF13">
    <property type="entry name" value="ALIPHATIC SULFONATES IMPORT ATP-BINDING PROTEIN SSUB"/>
    <property type="match status" value="1"/>
</dbReference>
<sequence length="249" mass="27365">MTPIDLILEGVGRRFTTPGGALDALKDVRLGIPWGTMTAVVGRSGCGKTTLLRLIAGLDSPTTGTIRFASRHGGELDRDHVRFGMVFQEPRLMPWLSVEGNVAFPLVGRFGRAEISRRVDGALEMTGLTDFRSAMPHQISGGMAQRVALGRALAYDPDVVLMDEPFASLDYFTRRVMQREVLRIRQRTGKTFILVTHDIDEALAMGDSVVVLRDGEVAGTFHVPHLLDDSIHAELSQIKREILMSIGEV</sequence>
<dbReference type="AlphaFoldDB" id="D1B8N3"/>
<dbReference type="KEGG" id="tai:Taci_0399"/>
<dbReference type="Pfam" id="PF00005">
    <property type="entry name" value="ABC_tran"/>
    <property type="match status" value="1"/>
</dbReference>
<evidence type="ECO:0000313" key="6">
    <source>
        <dbReference type="Proteomes" id="UP000002030"/>
    </source>
</evidence>
<dbReference type="SMART" id="SM00382">
    <property type="entry name" value="AAA"/>
    <property type="match status" value="1"/>
</dbReference>
<dbReference type="InterPro" id="IPR017871">
    <property type="entry name" value="ABC_transporter-like_CS"/>
</dbReference>
<dbReference type="GO" id="GO:0005524">
    <property type="term" value="F:ATP binding"/>
    <property type="evidence" value="ECO:0007669"/>
    <property type="project" value="UniProtKB-KW"/>
</dbReference>
<feature type="domain" description="ABC transporter" evidence="4">
    <location>
        <begin position="6"/>
        <end position="239"/>
    </location>
</feature>
<gene>
    <name evidence="5" type="ordered locus">Taci_0399</name>
</gene>
<dbReference type="PATRIC" id="fig|525903.6.peg.404"/>
<dbReference type="EMBL" id="CP001818">
    <property type="protein sequence ID" value="ACZ18636.1"/>
    <property type="molecule type" value="Genomic_DNA"/>
</dbReference>
<dbReference type="InterPro" id="IPR050166">
    <property type="entry name" value="ABC_transporter_ATP-bind"/>
</dbReference>
<dbReference type="PROSITE" id="PS50893">
    <property type="entry name" value="ABC_TRANSPORTER_2"/>
    <property type="match status" value="1"/>
</dbReference>
<dbReference type="InterPro" id="IPR003439">
    <property type="entry name" value="ABC_transporter-like_ATP-bd"/>
</dbReference>
<dbReference type="InterPro" id="IPR003593">
    <property type="entry name" value="AAA+_ATPase"/>
</dbReference>
<evidence type="ECO:0000313" key="5">
    <source>
        <dbReference type="EMBL" id="ACZ18636.1"/>
    </source>
</evidence>
<dbReference type="EnsemblBacteria" id="ACZ18636">
    <property type="protein sequence ID" value="ACZ18636"/>
    <property type="gene ID" value="Taci_0399"/>
</dbReference>
<dbReference type="Gene3D" id="3.40.50.300">
    <property type="entry name" value="P-loop containing nucleotide triphosphate hydrolases"/>
    <property type="match status" value="1"/>
</dbReference>
<accession>D1B8N3</accession>
<keyword evidence="1" id="KW-0813">Transport</keyword>
<keyword evidence="2" id="KW-0547">Nucleotide-binding</keyword>
<evidence type="ECO:0000256" key="1">
    <source>
        <dbReference type="ARBA" id="ARBA00022448"/>
    </source>
</evidence>
<dbReference type="STRING" id="525903.Taci_0399"/>
<keyword evidence="3" id="KW-0067">ATP-binding</keyword>
<dbReference type="RefSeq" id="WP_012869152.1">
    <property type="nucleotide sequence ID" value="NC_013522.1"/>
</dbReference>
<evidence type="ECO:0000259" key="4">
    <source>
        <dbReference type="PROSITE" id="PS50893"/>
    </source>
</evidence>
<dbReference type="SUPFAM" id="SSF52540">
    <property type="entry name" value="P-loop containing nucleoside triphosphate hydrolases"/>
    <property type="match status" value="1"/>
</dbReference>
<dbReference type="CDD" id="cd03293">
    <property type="entry name" value="ABC_NrtD_SsuB_transporters"/>
    <property type="match status" value="1"/>
</dbReference>
<dbReference type="OrthoDB" id="9802264at2"/>
<dbReference type="InterPro" id="IPR027417">
    <property type="entry name" value="P-loop_NTPase"/>
</dbReference>
<organism evidence="5 6">
    <name type="scientific">Thermanaerovibrio acidaminovorans (strain ATCC 49978 / DSM 6589 / Su883)</name>
    <name type="common">Selenomonas acidaminovorans</name>
    <dbReference type="NCBI Taxonomy" id="525903"/>
    <lineage>
        <taxon>Bacteria</taxon>
        <taxon>Thermotogati</taxon>
        <taxon>Synergistota</taxon>
        <taxon>Synergistia</taxon>
        <taxon>Synergistales</taxon>
        <taxon>Synergistaceae</taxon>
        <taxon>Thermanaerovibrio</taxon>
    </lineage>
</organism>
<proteinExistence type="predicted"/>
<evidence type="ECO:0000256" key="3">
    <source>
        <dbReference type="ARBA" id="ARBA00022840"/>
    </source>
</evidence>
<dbReference type="Proteomes" id="UP000002030">
    <property type="component" value="Chromosome"/>
</dbReference>
<protein>
    <submittedName>
        <fullName evidence="5">ABC transporter related protein</fullName>
    </submittedName>
</protein>
<keyword evidence="6" id="KW-1185">Reference proteome</keyword>
<dbReference type="HOGENOM" id="CLU_000604_1_22_0"/>
<name>D1B8N3_THEAS</name>
<dbReference type="GO" id="GO:0016887">
    <property type="term" value="F:ATP hydrolysis activity"/>
    <property type="evidence" value="ECO:0007669"/>
    <property type="project" value="InterPro"/>
</dbReference>
<dbReference type="PROSITE" id="PS00211">
    <property type="entry name" value="ABC_TRANSPORTER_1"/>
    <property type="match status" value="1"/>
</dbReference>